<evidence type="ECO:0000256" key="4">
    <source>
        <dbReference type="ARBA" id="ARBA00023136"/>
    </source>
</evidence>
<evidence type="ECO:0000256" key="9">
    <source>
        <dbReference type="ARBA" id="ARBA00037649"/>
    </source>
</evidence>
<dbReference type="RefSeq" id="WP_107492913.1">
    <property type="nucleotide sequence ID" value="NZ_PZKC01000004.1"/>
</dbReference>
<reference evidence="13 14" key="2">
    <citation type="submission" date="2018-04" db="EMBL/GenBank/DDBJ databases">
        <title>Thauera lacus sp. nov., isolated from an saline lake in Inner Mongolia, China.</title>
        <authorList>
            <person name="Liang Q.-Y."/>
        </authorList>
    </citation>
    <scope>NUCLEOTIDE SEQUENCE [LARGE SCALE GENOMIC DNA]</scope>
    <source>
        <strain evidence="13 14">D20</strain>
    </source>
</reference>
<evidence type="ECO:0000256" key="8">
    <source>
        <dbReference type="ARBA" id="ARBA00023326"/>
    </source>
</evidence>
<dbReference type="AlphaFoldDB" id="A0A2T4IH40"/>
<evidence type="ECO:0000256" key="5">
    <source>
        <dbReference type="ARBA" id="ARBA00023180"/>
    </source>
</evidence>
<evidence type="ECO:0000313" key="14">
    <source>
        <dbReference type="Proteomes" id="UP000241193"/>
    </source>
</evidence>
<keyword evidence="6" id="KW-0119">Carbohydrate metabolism</keyword>
<dbReference type="Gene3D" id="3.20.20.80">
    <property type="entry name" value="Glycosidases"/>
    <property type="match status" value="1"/>
</dbReference>
<dbReference type="Proteomes" id="UP000241193">
    <property type="component" value="Unassembled WGS sequence"/>
</dbReference>
<keyword evidence="3" id="KW-0378">Hydrolase</keyword>
<evidence type="ECO:0000256" key="11">
    <source>
        <dbReference type="ARBA" id="ARBA00043078"/>
    </source>
</evidence>
<feature type="transmembrane region" description="Helical" evidence="12">
    <location>
        <begin position="421"/>
        <end position="443"/>
    </location>
</feature>
<evidence type="ECO:0000256" key="10">
    <source>
        <dbReference type="ARBA" id="ARBA00042373"/>
    </source>
</evidence>
<protein>
    <recommendedName>
        <fullName evidence="11">Endo-1,3-beta-glucanase btgC</fullName>
    </recommendedName>
    <alternativeName>
        <fullName evidence="10">Laminarinase btgC</fullName>
    </alternativeName>
</protein>
<keyword evidence="5" id="KW-0325">Glycoprotein</keyword>
<dbReference type="EMBL" id="PZKC01000004">
    <property type="protein sequence ID" value="PTD97104.1"/>
    <property type="molecule type" value="Genomic_DNA"/>
</dbReference>
<evidence type="ECO:0000256" key="2">
    <source>
        <dbReference type="ARBA" id="ARBA00022475"/>
    </source>
</evidence>
<dbReference type="PANTHER" id="PTHR16631">
    <property type="entry name" value="GLUCAN 1,3-BETA-GLUCOSIDASE"/>
    <property type="match status" value="1"/>
</dbReference>
<dbReference type="GO" id="GO:0016787">
    <property type="term" value="F:hydrolase activity"/>
    <property type="evidence" value="ECO:0007669"/>
    <property type="project" value="UniProtKB-KW"/>
</dbReference>
<feature type="transmembrane region" description="Helical" evidence="12">
    <location>
        <begin position="463"/>
        <end position="488"/>
    </location>
</feature>
<keyword evidence="14" id="KW-1185">Reference proteome</keyword>
<evidence type="ECO:0000256" key="3">
    <source>
        <dbReference type="ARBA" id="ARBA00022801"/>
    </source>
</evidence>
<accession>A0A2T4IH40</accession>
<proteinExistence type="predicted"/>
<comment type="function">
    <text evidence="9">Glucanases play a role in cell expansion during growth, in cell-cell fusion during mating, and in spore release during sporulation. This enzyme may be involved in beta-glucan degradation. Active on laminarin and lichenan.</text>
</comment>
<dbReference type="OrthoDB" id="9806824at2"/>
<keyword evidence="12" id="KW-0812">Transmembrane</keyword>
<evidence type="ECO:0000256" key="12">
    <source>
        <dbReference type="SAM" id="Phobius"/>
    </source>
</evidence>
<dbReference type="GO" id="GO:0005886">
    <property type="term" value="C:plasma membrane"/>
    <property type="evidence" value="ECO:0007669"/>
    <property type="project" value="UniProtKB-SubCell"/>
</dbReference>
<sequence length="565" mass="60961">MQPTTDSPGAHWRALLTLNLLALLGLLAYLGWQMRPVAMHDLHLEDGERLQCVSYAPFRLPGQTPFDADLRISRAQIAADLAELARISACVRTYSVDQGLEQVPEVAREHGLKVLLGAWIGADAARNAAQLDTAIALANAHPDVVDVLIVGNEVLLRRERTAAEMRALLDDARTRAQVPVTYADVWEFWLQNRELAAAVDRVTVHILPFWEDHPVGIDDAVDHVGSVLAEVRAAFDKPVMIGETGWPSAGRQRQAARPAQVNQARFIREFVHRAHLEGWHYNLIEAIDQPWKRRLEGTVGGHWGMLTAQLEAKFPLAGAVAERNSVLAPAFAAVVGALLCLVLAPMSHTVATAGADTLAVARRTRSRRLGTLVTCLCEKCGLATSGATRRLAAASGGAAGGMIVVLHGEHALQAYRSGLEWAVLGTVALLGALLPVTLAHWSGTGRAPAFANLWSAMQHPATAALRAFSVLRAALLFAAAVAALLLAFDPRYRDFPLWLYALPALYAGIAAWWLADNGREERICAAVIAAAALLRWSTEPLNPQACAWLLCALALAAPALRRRGA</sequence>
<keyword evidence="2" id="KW-1003">Cell membrane</keyword>
<comment type="caution">
    <text evidence="13">The sequence shown here is derived from an EMBL/GenBank/DDBJ whole genome shotgun (WGS) entry which is preliminary data.</text>
</comment>
<keyword evidence="8" id="KW-0624">Polysaccharide degradation</keyword>
<evidence type="ECO:0000256" key="7">
    <source>
        <dbReference type="ARBA" id="ARBA00023316"/>
    </source>
</evidence>
<organism evidence="13 14">
    <name type="scientific">Pseudothauera lacus</name>
    <dbReference type="NCBI Taxonomy" id="2136175"/>
    <lineage>
        <taxon>Bacteria</taxon>
        <taxon>Pseudomonadati</taxon>
        <taxon>Pseudomonadota</taxon>
        <taxon>Betaproteobacteria</taxon>
        <taxon>Rhodocyclales</taxon>
        <taxon>Zoogloeaceae</taxon>
        <taxon>Pseudothauera</taxon>
    </lineage>
</organism>
<keyword evidence="12" id="KW-1133">Transmembrane helix</keyword>
<dbReference type="GO" id="GO:0000272">
    <property type="term" value="P:polysaccharide catabolic process"/>
    <property type="evidence" value="ECO:0007669"/>
    <property type="project" value="UniProtKB-KW"/>
</dbReference>
<evidence type="ECO:0000256" key="1">
    <source>
        <dbReference type="ARBA" id="ARBA00004236"/>
    </source>
</evidence>
<dbReference type="SUPFAM" id="SSF51445">
    <property type="entry name" value="(Trans)glycosidases"/>
    <property type="match status" value="1"/>
</dbReference>
<dbReference type="InterPro" id="IPR017853">
    <property type="entry name" value="GH"/>
</dbReference>
<dbReference type="InterPro" id="IPR050732">
    <property type="entry name" value="Beta-glucan_modifiers"/>
</dbReference>
<name>A0A2T4IH40_9RHOO</name>
<feature type="transmembrane region" description="Helical" evidence="12">
    <location>
        <begin position="495"/>
        <end position="515"/>
    </location>
</feature>
<feature type="transmembrane region" description="Helical" evidence="12">
    <location>
        <begin position="12"/>
        <end position="32"/>
    </location>
</feature>
<evidence type="ECO:0000256" key="6">
    <source>
        <dbReference type="ARBA" id="ARBA00023277"/>
    </source>
</evidence>
<gene>
    <name evidence="13" type="ORF">C8261_06875</name>
</gene>
<comment type="subcellular location">
    <subcellularLocation>
        <location evidence="1">Cell membrane</location>
    </subcellularLocation>
</comment>
<dbReference type="PANTHER" id="PTHR16631:SF17">
    <property type="entry name" value="GLUCAN ENDO-1,3-BETA-GLUCOSIDASE BTGC"/>
    <property type="match status" value="1"/>
</dbReference>
<keyword evidence="7" id="KW-0961">Cell wall biogenesis/degradation</keyword>
<evidence type="ECO:0000313" key="13">
    <source>
        <dbReference type="EMBL" id="PTD97104.1"/>
    </source>
</evidence>
<dbReference type="GO" id="GO:0071555">
    <property type="term" value="P:cell wall organization"/>
    <property type="evidence" value="ECO:0007669"/>
    <property type="project" value="UniProtKB-KW"/>
</dbReference>
<keyword evidence="4 12" id="KW-0472">Membrane</keyword>
<reference evidence="13 14" key="1">
    <citation type="submission" date="2018-03" db="EMBL/GenBank/DDBJ databases">
        <authorList>
            <person name="Keele B.F."/>
        </authorList>
    </citation>
    <scope>NUCLEOTIDE SEQUENCE [LARGE SCALE GENOMIC DNA]</scope>
    <source>
        <strain evidence="13 14">D20</strain>
    </source>
</reference>
<feature type="transmembrane region" description="Helical" evidence="12">
    <location>
        <begin position="326"/>
        <end position="346"/>
    </location>
</feature>